<dbReference type="PANTHER" id="PTHR43317:SF3">
    <property type="entry name" value="BLR2883 PROTEIN"/>
    <property type="match status" value="1"/>
</dbReference>
<dbReference type="Gene3D" id="3.40.50.150">
    <property type="entry name" value="Vaccinia Virus protein VP39"/>
    <property type="match status" value="1"/>
</dbReference>
<dbReference type="RefSeq" id="WP_011290620.1">
    <property type="nucleotide sequence ID" value="NZ_AOSG01000003.1"/>
</dbReference>
<dbReference type="SUPFAM" id="SSF53335">
    <property type="entry name" value="S-adenosyl-L-methionine-dependent methyltransferases"/>
    <property type="match status" value="1"/>
</dbReference>
<dbReference type="CDD" id="cd02440">
    <property type="entry name" value="AdoMet_MTases"/>
    <property type="match status" value="1"/>
</dbReference>
<evidence type="ECO:0000313" key="2">
    <source>
        <dbReference type="EMBL" id="EOR72708.1"/>
    </source>
</evidence>
<dbReference type="InterPro" id="IPR029063">
    <property type="entry name" value="SAM-dependent_MTases_sf"/>
</dbReference>
<protein>
    <recommendedName>
        <fullName evidence="4">Spermidine synthase</fullName>
    </recommendedName>
</protein>
<evidence type="ECO:0000256" key="1">
    <source>
        <dbReference type="ARBA" id="ARBA00023115"/>
    </source>
</evidence>
<name>A0A9P2WSG8_THEFU</name>
<reference evidence="2 3" key="1">
    <citation type="journal article" date="2013" name="Genome Announc.">
        <title>Draft Genome Sequence of the Lignocellulose Decomposer Thermobifida fusca Strain TM51.</title>
        <authorList>
            <person name="Toth A."/>
            <person name="Barna T."/>
            <person name="Nagy I."/>
            <person name="Horvath B."/>
            <person name="Nagy I."/>
            <person name="Tancsics A."/>
            <person name="Kriszt B."/>
            <person name="Baka E."/>
            <person name="Fekete C."/>
            <person name="Kukolya J."/>
        </authorList>
    </citation>
    <scope>NUCLEOTIDE SEQUENCE [LARGE SCALE GENOMIC DNA]</scope>
    <source>
        <strain evidence="2 3">TM51</strain>
    </source>
</reference>
<keyword evidence="1" id="KW-0620">Polyamine biosynthesis</keyword>
<dbReference type="Proteomes" id="UP000014184">
    <property type="component" value="Unassembled WGS sequence"/>
</dbReference>
<dbReference type="EMBL" id="AOSG01000003">
    <property type="protein sequence ID" value="EOR72708.1"/>
    <property type="molecule type" value="Genomic_DNA"/>
</dbReference>
<dbReference type="PANTHER" id="PTHR43317">
    <property type="entry name" value="THERMOSPERMINE SYNTHASE ACAULIS5"/>
    <property type="match status" value="1"/>
</dbReference>
<dbReference type="AlphaFoldDB" id="A0A9P2WSG8"/>
<evidence type="ECO:0008006" key="4">
    <source>
        <dbReference type="Google" id="ProtNLM"/>
    </source>
</evidence>
<evidence type="ECO:0000313" key="3">
    <source>
        <dbReference type="Proteomes" id="UP000014184"/>
    </source>
</evidence>
<accession>A0A9P2WSG8</accession>
<gene>
    <name evidence="2" type="ORF">TM51_01188</name>
</gene>
<comment type="caution">
    <text evidence="2">The sequence shown here is derived from an EMBL/GenBank/DDBJ whole genome shotgun (WGS) entry which is preliminary data.</text>
</comment>
<dbReference type="GO" id="GO:0006596">
    <property type="term" value="P:polyamine biosynthetic process"/>
    <property type="evidence" value="ECO:0007669"/>
    <property type="project" value="UniProtKB-KW"/>
</dbReference>
<organism evidence="2 3">
    <name type="scientific">Thermobifida fusca TM51</name>
    <dbReference type="NCBI Taxonomy" id="1169414"/>
    <lineage>
        <taxon>Bacteria</taxon>
        <taxon>Bacillati</taxon>
        <taxon>Actinomycetota</taxon>
        <taxon>Actinomycetes</taxon>
        <taxon>Streptosporangiales</taxon>
        <taxon>Nocardiopsidaceae</taxon>
        <taxon>Thermobifida</taxon>
    </lineage>
</organism>
<keyword evidence="3" id="KW-1185">Reference proteome</keyword>
<sequence>MDRSAQGVPGFSDTAAPVVVDRTQGVSGGDLVLRRVGTDYEIISNGVFLMDTRDGRSERELVRACLRVLPADQTGLRVLVGGLGVGFSAAEALASPRVAHVRVIEVEPAVIAWHSGPLGEAAGRPTDDPRCQVVCADLVEWLAETAETFDAVCLDIDNGPDWTVVDSNRRLYSPDGLDRLAQLTAPGGALAVWSAMPAPDFALLLDRRFGAVEEIRVPVRRGAPDVVYLARPHGPHRQ</sequence>
<proteinExistence type="predicted"/>
<dbReference type="Pfam" id="PF01564">
    <property type="entry name" value="Spermine_synth"/>
    <property type="match status" value="1"/>
</dbReference>